<dbReference type="InterPro" id="IPR001789">
    <property type="entry name" value="Sig_transdc_resp-reg_receiver"/>
</dbReference>
<dbReference type="InterPro" id="IPR003661">
    <property type="entry name" value="HisK_dim/P_dom"/>
</dbReference>
<dbReference type="CDD" id="cd00082">
    <property type="entry name" value="HisKA"/>
    <property type="match status" value="1"/>
</dbReference>
<dbReference type="OMA" id="IFRNDKQ"/>
<dbReference type="SMART" id="SM00448">
    <property type="entry name" value="REC"/>
    <property type="match status" value="1"/>
</dbReference>
<dbReference type="PANTHER" id="PTHR43719:SF28">
    <property type="entry name" value="PEROXIDE STRESS-ACTIVATED HISTIDINE KINASE MAK1-RELATED"/>
    <property type="match status" value="1"/>
</dbReference>
<evidence type="ECO:0000259" key="4">
    <source>
        <dbReference type="PROSITE" id="PS50110"/>
    </source>
</evidence>
<dbReference type="Pfam" id="PF00072">
    <property type="entry name" value="Response_reg"/>
    <property type="match status" value="1"/>
</dbReference>
<dbReference type="SMART" id="SM00387">
    <property type="entry name" value="HATPase_c"/>
    <property type="match status" value="1"/>
</dbReference>
<sequence length="829" mass="96507">MVISTLNYQTLECLILIIIVLAHQVLTNYKKFGKYEKFTQNFYLKPFKQGQILQNLQNDKETPPPVQNYFKSLIRSQSKMTLVQSPKKCFTIQLKDLPDEFKLKRYSNLTSFSKSQKNILSQGNSQFQMLQLYQNLINIFPYGILIINQHQSINYINNKCEKILECQGIEQVLEKVKMCVNTAKIQENASETSNKQQKKQHHYQLLQQIIRKLQLNNTSFDVLDIILQPQKYFGILGQNEIQFYKDFQQSFHQQVFIYEWLIKSEQTSQNYEKKLKLIIMPTSMTNQQQEYISASSQIKASVKSHISSHQSDQEHPVMLIIIKNVTNKYKCQLMRDEQIIHHSLIKSFSHELRTPLNSCYQMLNLLKYQSNSKASSDYIDIAQCSITLLIHQINDILDYAALQSFSFNYNITNFNINQITQEIEDLYKIQTQQKNINFTIKVSDYLLGRIFRNDKQRIIQLLVNLLNNAIKFTSEGGSIYLNIIEDGQQYIKFSVKDNGIGIDEQKLNKIQNCLQNTIEFGAVLKSHSKIKQPGLGLIIAAKLIEGLTESKDNKLTISSKKNKGTIVQFQIEDLQQKNLLSSHFPNQQSEKMNHLADQSEYNVQNVDQNKVVMLSNKTLNLENDRDLQEVKSESYITLRLNDLEKQPEIYLPISPDYFKKKNLDQYNKIQKQLQSDYFKNEDLLCQKCVHILIVDDIPFNQIALKMILSKYQIEVDQAFDGFQAIEKVKQKMLKHCQNYKLIFMDIEMPGMDGFQASQQILELTSNQAFIVICSAYDTQENIQQGKNIGINTFLQKPVKQDQLNVLLGTVFKIKSNSNFQLQQSKIHEE</sequence>
<name>A0A8S1Q8Y8_PARPR</name>
<feature type="modified residue" description="4-aspartylphosphate" evidence="2">
    <location>
        <position position="745"/>
    </location>
</feature>
<dbReference type="CDD" id="cd17546">
    <property type="entry name" value="REC_hyHK_CKI1_RcsC-like"/>
    <property type="match status" value="1"/>
</dbReference>
<gene>
    <name evidence="5" type="ORF">PPRIM_AZ9-3.1.T1470004</name>
</gene>
<keyword evidence="1 2" id="KW-0597">Phosphoprotein</keyword>
<evidence type="ECO:0000256" key="1">
    <source>
        <dbReference type="ARBA" id="ARBA00022553"/>
    </source>
</evidence>
<comment type="caution">
    <text evidence="5">The sequence shown here is derived from an EMBL/GenBank/DDBJ whole genome shotgun (WGS) entry which is preliminary data.</text>
</comment>
<keyword evidence="6" id="KW-1185">Reference proteome</keyword>
<accession>A0A8S1Q8Y8</accession>
<feature type="domain" description="Response regulatory" evidence="4">
    <location>
        <begin position="690"/>
        <end position="811"/>
    </location>
</feature>
<evidence type="ECO:0000259" key="3">
    <source>
        <dbReference type="PROSITE" id="PS50109"/>
    </source>
</evidence>
<protein>
    <submittedName>
        <fullName evidence="5">Uncharacterized protein</fullName>
    </submittedName>
</protein>
<dbReference type="InterPro" id="IPR005467">
    <property type="entry name" value="His_kinase_dom"/>
</dbReference>
<dbReference type="PANTHER" id="PTHR43719">
    <property type="entry name" value="TWO-COMPONENT HISTIDINE KINASE"/>
    <property type="match status" value="1"/>
</dbReference>
<dbReference type="InterPro" id="IPR050956">
    <property type="entry name" value="2C_system_His_kinase"/>
</dbReference>
<evidence type="ECO:0000256" key="2">
    <source>
        <dbReference type="PROSITE-ProRule" id="PRU00169"/>
    </source>
</evidence>
<evidence type="ECO:0000313" key="6">
    <source>
        <dbReference type="Proteomes" id="UP000688137"/>
    </source>
</evidence>
<dbReference type="GO" id="GO:0000155">
    <property type="term" value="F:phosphorelay sensor kinase activity"/>
    <property type="evidence" value="ECO:0007669"/>
    <property type="project" value="InterPro"/>
</dbReference>
<dbReference type="Pfam" id="PF00512">
    <property type="entry name" value="HisKA"/>
    <property type="match status" value="1"/>
</dbReference>
<organism evidence="5 6">
    <name type="scientific">Paramecium primaurelia</name>
    <dbReference type="NCBI Taxonomy" id="5886"/>
    <lineage>
        <taxon>Eukaryota</taxon>
        <taxon>Sar</taxon>
        <taxon>Alveolata</taxon>
        <taxon>Ciliophora</taxon>
        <taxon>Intramacronucleata</taxon>
        <taxon>Oligohymenophorea</taxon>
        <taxon>Peniculida</taxon>
        <taxon>Parameciidae</taxon>
        <taxon>Paramecium</taxon>
    </lineage>
</organism>
<dbReference type="AlphaFoldDB" id="A0A8S1Q8Y8"/>
<feature type="domain" description="Histidine kinase" evidence="3">
    <location>
        <begin position="347"/>
        <end position="575"/>
    </location>
</feature>
<dbReference type="Proteomes" id="UP000688137">
    <property type="component" value="Unassembled WGS sequence"/>
</dbReference>
<dbReference type="PROSITE" id="PS50110">
    <property type="entry name" value="RESPONSE_REGULATORY"/>
    <property type="match status" value="1"/>
</dbReference>
<dbReference type="SMART" id="SM00388">
    <property type="entry name" value="HisKA"/>
    <property type="match status" value="1"/>
</dbReference>
<reference evidence="5" key="1">
    <citation type="submission" date="2021-01" db="EMBL/GenBank/DDBJ databases">
        <authorList>
            <consortium name="Genoscope - CEA"/>
            <person name="William W."/>
        </authorList>
    </citation>
    <scope>NUCLEOTIDE SEQUENCE</scope>
</reference>
<dbReference type="EMBL" id="CAJJDM010000151">
    <property type="protein sequence ID" value="CAD8111241.1"/>
    <property type="molecule type" value="Genomic_DNA"/>
</dbReference>
<dbReference type="Pfam" id="PF02518">
    <property type="entry name" value="HATPase_c"/>
    <property type="match status" value="1"/>
</dbReference>
<proteinExistence type="predicted"/>
<dbReference type="InterPro" id="IPR003594">
    <property type="entry name" value="HATPase_dom"/>
</dbReference>
<dbReference type="PROSITE" id="PS50109">
    <property type="entry name" value="HIS_KIN"/>
    <property type="match status" value="1"/>
</dbReference>
<evidence type="ECO:0000313" key="5">
    <source>
        <dbReference type="EMBL" id="CAD8111241.1"/>
    </source>
</evidence>